<evidence type="ECO:0000313" key="2">
    <source>
        <dbReference type="EMBL" id="TXK65630.1"/>
    </source>
</evidence>
<sequence>MPNPLRSAPLNGFDLLALEGPDALAFAQAQFCNDVRALEVGQWQWSAWLTPKGRVQALFALLRTGEDALWLVLPDAPAAALAEGLQRFVFRSKVVLRQPTDWMVCGAMDTPPLEPPHRAGGDARAGWQLDCGGEGGGRGLQVLPREGTAVEADAGLDAAWRLFDIRHGLPRIAFDAEHGWTPQMLSLDRLGAYSVKKGCYPGQEIVARTHFLGQAKRGLVRLRSAQQLPTQGKVVDADGNALGPLVCVANDAGGSEALAVIPLLTPHAGMQVDGASVEPMPVLGGLRR</sequence>
<keyword evidence="1" id="KW-0809">Transit peptide</keyword>
<dbReference type="EMBL" id="VRTS01000001">
    <property type="protein sequence ID" value="TXK65630.1"/>
    <property type="molecule type" value="Genomic_DNA"/>
</dbReference>
<dbReference type="InterPro" id="IPR027266">
    <property type="entry name" value="TrmE/GcvT-like"/>
</dbReference>
<evidence type="ECO:0000256" key="1">
    <source>
        <dbReference type="ARBA" id="ARBA00022946"/>
    </source>
</evidence>
<accession>A0A5C8KWP1</accession>
<dbReference type="PANTHER" id="PTHR22602">
    <property type="entry name" value="TRANSFERASE CAF17, MITOCHONDRIAL-RELATED"/>
    <property type="match status" value="1"/>
</dbReference>
<dbReference type="RefSeq" id="WP_147890302.1">
    <property type="nucleotide sequence ID" value="NZ_VRTS01000001.1"/>
</dbReference>
<evidence type="ECO:0000313" key="3">
    <source>
        <dbReference type="Proteomes" id="UP000321248"/>
    </source>
</evidence>
<reference evidence="2 3" key="1">
    <citation type="submission" date="2019-08" db="EMBL/GenBank/DDBJ databases">
        <authorList>
            <person name="Karlyshev A.V."/>
        </authorList>
    </citation>
    <scope>NUCLEOTIDE SEQUENCE [LARGE SCALE GENOMIC DNA]</scope>
    <source>
        <strain evidence="2 3">Alg18-2.2</strain>
    </source>
</reference>
<dbReference type="NCBIfam" id="TIGR03317">
    <property type="entry name" value="ygfZ_signature"/>
    <property type="match status" value="1"/>
</dbReference>
<dbReference type="OrthoDB" id="9796287at2"/>
<dbReference type="GO" id="GO:0016226">
    <property type="term" value="P:iron-sulfur cluster assembly"/>
    <property type="evidence" value="ECO:0007669"/>
    <property type="project" value="TreeGrafter"/>
</dbReference>
<protein>
    <submittedName>
        <fullName evidence="2">Folate-binding protein YgfZ</fullName>
    </submittedName>
</protein>
<proteinExistence type="predicted"/>
<dbReference type="InterPro" id="IPR017703">
    <property type="entry name" value="YgfZ/GCV_T_CS"/>
</dbReference>
<dbReference type="PANTHER" id="PTHR22602:SF0">
    <property type="entry name" value="TRANSFERASE CAF17, MITOCHONDRIAL-RELATED"/>
    <property type="match status" value="1"/>
</dbReference>
<keyword evidence="3" id="KW-1185">Reference proteome</keyword>
<dbReference type="AlphaFoldDB" id="A0A5C8KWP1"/>
<gene>
    <name evidence="2" type="ORF">FU658_00400</name>
</gene>
<comment type="caution">
    <text evidence="2">The sequence shown here is derived from an EMBL/GenBank/DDBJ whole genome shotgun (WGS) entry which is preliminary data.</text>
</comment>
<organism evidence="2 3">
    <name type="scientific">Alkalisalibacterium limincola</name>
    <dbReference type="NCBI Taxonomy" id="2699169"/>
    <lineage>
        <taxon>Bacteria</taxon>
        <taxon>Pseudomonadati</taxon>
        <taxon>Pseudomonadota</taxon>
        <taxon>Gammaproteobacteria</taxon>
        <taxon>Lysobacterales</taxon>
        <taxon>Lysobacteraceae</taxon>
        <taxon>Alkalisalibacterium</taxon>
    </lineage>
</organism>
<name>A0A5C8KWP1_9GAMM</name>
<dbReference type="Gene3D" id="3.30.1360.120">
    <property type="entry name" value="Probable tRNA modification gtpase trme, domain 1"/>
    <property type="match status" value="2"/>
</dbReference>
<dbReference type="Proteomes" id="UP000321248">
    <property type="component" value="Unassembled WGS sequence"/>
</dbReference>
<dbReference type="SUPFAM" id="SSF103025">
    <property type="entry name" value="Folate-binding domain"/>
    <property type="match status" value="1"/>
</dbReference>
<dbReference type="InterPro" id="IPR045179">
    <property type="entry name" value="YgfZ/GcvT"/>
</dbReference>